<keyword evidence="2" id="KW-1185">Reference proteome</keyword>
<dbReference type="EMBL" id="JAEAOA010000496">
    <property type="protein sequence ID" value="KAK3610831.1"/>
    <property type="molecule type" value="Genomic_DNA"/>
</dbReference>
<organism evidence="1 2">
    <name type="scientific">Potamilus streckersoni</name>
    <dbReference type="NCBI Taxonomy" id="2493646"/>
    <lineage>
        <taxon>Eukaryota</taxon>
        <taxon>Metazoa</taxon>
        <taxon>Spiralia</taxon>
        <taxon>Lophotrochozoa</taxon>
        <taxon>Mollusca</taxon>
        <taxon>Bivalvia</taxon>
        <taxon>Autobranchia</taxon>
        <taxon>Heteroconchia</taxon>
        <taxon>Palaeoheterodonta</taxon>
        <taxon>Unionida</taxon>
        <taxon>Unionoidea</taxon>
        <taxon>Unionidae</taxon>
        <taxon>Ambleminae</taxon>
        <taxon>Lampsilini</taxon>
        <taxon>Potamilus</taxon>
    </lineage>
</organism>
<name>A0AAE0WDN6_9BIVA</name>
<reference evidence="1" key="3">
    <citation type="submission" date="2023-05" db="EMBL/GenBank/DDBJ databases">
        <authorList>
            <person name="Smith C.H."/>
        </authorList>
    </citation>
    <scope>NUCLEOTIDE SEQUENCE</scope>
    <source>
        <strain evidence="1">CHS0354</strain>
        <tissue evidence="1">Mantle</tissue>
    </source>
</reference>
<dbReference type="AlphaFoldDB" id="A0AAE0WDN6"/>
<evidence type="ECO:0000313" key="1">
    <source>
        <dbReference type="EMBL" id="KAK3610831.1"/>
    </source>
</evidence>
<reference evidence="1" key="1">
    <citation type="journal article" date="2021" name="Genome Biol. Evol.">
        <title>A High-Quality Reference Genome for a Parasitic Bivalve with Doubly Uniparental Inheritance (Bivalvia: Unionida).</title>
        <authorList>
            <person name="Smith C.H."/>
        </authorList>
    </citation>
    <scope>NUCLEOTIDE SEQUENCE</scope>
    <source>
        <strain evidence="1">CHS0354</strain>
    </source>
</reference>
<gene>
    <name evidence="1" type="ORF">CHS0354_007208</name>
</gene>
<reference evidence="1" key="2">
    <citation type="journal article" date="2021" name="Genome Biol. Evol.">
        <title>Developing a high-quality reference genome for a parasitic bivalve with doubly uniparental inheritance (Bivalvia: Unionida).</title>
        <authorList>
            <person name="Smith C.H."/>
        </authorList>
    </citation>
    <scope>NUCLEOTIDE SEQUENCE</scope>
    <source>
        <strain evidence="1">CHS0354</strain>
        <tissue evidence="1">Mantle</tissue>
    </source>
</reference>
<dbReference type="Proteomes" id="UP001195483">
    <property type="component" value="Unassembled WGS sequence"/>
</dbReference>
<accession>A0AAE0WDN6</accession>
<comment type="caution">
    <text evidence="1">The sequence shown here is derived from an EMBL/GenBank/DDBJ whole genome shotgun (WGS) entry which is preliminary data.</text>
</comment>
<sequence length="103" mass="11804">MPPAITLHMQEDDILIRFGDSLSMEIRRAVSSRQRLCYLSVDSISLRRLEFLIALDRSFTAKRVGVKIVSVTYMPSWLTQPTIGVDQMVYVVLITRPCFVARN</sequence>
<protein>
    <submittedName>
        <fullName evidence="1">Uncharacterized protein</fullName>
    </submittedName>
</protein>
<proteinExistence type="predicted"/>
<evidence type="ECO:0000313" key="2">
    <source>
        <dbReference type="Proteomes" id="UP001195483"/>
    </source>
</evidence>